<dbReference type="PANTHER" id="PTHR42940">
    <property type="entry name" value="ALCOHOL DEHYDROGENASE 1-RELATED"/>
    <property type="match status" value="1"/>
</dbReference>
<dbReference type="PANTHER" id="PTHR42940:SF8">
    <property type="entry name" value="VACUOLAR PROTEIN SORTING-ASSOCIATED PROTEIN 11"/>
    <property type="match status" value="1"/>
</dbReference>
<feature type="domain" description="Enoyl reductase (ER)" evidence="9">
    <location>
        <begin position="49"/>
        <end position="388"/>
    </location>
</feature>
<protein>
    <recommendedName>
        <fullName evidence="9">Enoyl reductase (ER) domain-containing protein</fullName>
    </recommendedName>
</protein>
<evidence type="ECO:0000313" key="11">
    <source>
        <dbReference type="Proteomes" id="UP001274830"/>
    </source>
</evidence>
<sequence length="391" mass="42209">MNGATNGNGAAHLPSKQKAAQFDPKTKSVQINDVPKQSTFAHGDVSRGGSTEERMLTLALVEIPTIKSDEILVKVHAASLCHSDLMLFEPNDQGLVLGEAGPFTMGHEACGTVIETGSEVKGFKAGQKVGWLPIVDCCFDCEECQIHNLYCERGTSKVQGMTVDGYFQQYCAIAWRNAVHIPEDMDLDSCAPLFCAGCTAFNAVTDTIAELKGEPGSTWIAVVGCGGLGHLGIQYLKASGYKVIGIDLSPAALEEAKSLGADHVFSPKTDSDYVQQVRKITGKGCHAAINYTNSVQAYTSSPDLLRMNGVLMVTGIPQKPLQFQAMDLSMTRIRVRGSNNGTTPRLEKCIEFSHKHGIKPHVTQFELDDFSKMVEMMESGKATGRLGVLFK</sequence>
<keyword evidence="11" id="KW-1185">Reference proteome</keyword>
<dbReference type="SUPFAM" id="SSF50129">
    <property type="entry name" value="GroES-like"/>
    <property type="match status" value="1"/>
</dbReference>
<reference evidence="10" key="1">
    <citation type="submission" date="2023-07" db="EMBL/GenBank/DDBJ databases">
        <title>Black Yeasts Isolated from many extreme environments.</title>
        <authorList>
            <person name="Coleine C."/>
            <person name="Stajich J.E."/>
            <person name="Selbmann L."/>
        </authorList>
    </citation>
    <scope>NUCLEOTIDE SEQUENCE</scope>
    <source>
        <strain evidence="10">CCFEE 5485</strain>
    </source>
</reference>
<dbReference type="Pfam" id="PF08240">
    <property type="entry name" value="ADH_N"/>
    <property type="match status" value="1"/>
</dbReference>
<evidence type="ECO:0000256" key="6">
    <source>
        <dbReference type="ARBA" id="ARBA00023027"/>
    </source>
</evidence>
<dbReference type="SMART" id="SM00829">
    <property type="entry name" value="PKS_ER"/>
    <property type="match status" value="1"/>
</dbReference>
<comment type="caution">
    <text evidence="10">The sequence shown here is derived from an EMBL/GenBank/DDBJ whole genome shotgun (WGS) entry which is preliminary data.</text>
</comment>
<dbReference type="Gene3D" id="3.40.50.720">
    <property type="entry name" value="NAD(P)-binding Rossmann-like Domain"/>
    <property type="match status" value="1"/>
</dbReference>
<dbReference type="InterPro" id="IPR036291">
    <property type="entry name" value="NAD(P)-bd_dom_sf"/>
</dbReference>
<dbReference type="Proteomes" id="UP001274830">
    <property type="component" value="Unassembled WGS sequence"/>
</dbReference>
<dbReference type="GO" id="GO:0008270">
    <property type="term" value="F:zinc ion binding"/>
    <property type="evidence" value="ECO:0007669"/>
    <property type="project" value="InterPro"/>
</dbReference>
<keyword evidence="4 7" id="KW-0862">Zinc</keyword>
<proteinExistence type="inferred from homology"/>
<keyword evidence="6" id="KW-0520">NAD</keyword>
<dbReference type="InterPro" id="IPR013154">
    <property type="entry name" value="ADH-like_N"/>
</dbReference>
<dbReference type="GO" id="GO:0005737">
    <property type="term" value="C:cytoplasm"/>
    <property type="evidence" value="ECO:0007669"/>
    <property type="project" value="TreeGrafter"/>
</dbReference>
<evidence type="ECO:0000259" key="9">
    <source>
        <dbReference type="SMART" id="SM00829"/>
    </source>
</evidence>
<feature type="region of interest" description="Disordered" evidence="8">
    <location>
        <begin position="1"/>
        <end position="28"/>
    </location>
</feature>
<dbReference type="FunFam" id="3.40.50.720:FF:000039">
    <property type="entry name" value="Alcohol dehydrogenase AdhP"/>
    <property type="match status" value="1"/>
</dbReference>
<dbReference type="InterPro" id="IPR013149">
    <property type="entry name" value="ADH-like_C"/>
</dbReference>
<keyword evidence="3 7" id="KW-0479">Metal-binding</keyword>
<dbReference type="InterPro" id="IPR002328">
    <property type="entry name" value="ADH_Zn_CS"/>
</dbReference>
<dbReference type="Pfam" id="PF00107">
    <property type="entry name" value="ADH_zinc_N"/>
    <property type="match status" value="1"/>
</dbReference>
<dbReference type="AlphaFoldDB" id="A0AAE0TP20"/>
<comment type="cofactor">
    <cofactor evidence="1 7">
        <name>Zn(2+)</name>
        <dbReference type="ChEBI" id="CHEBI:29105"/>
    </cofactor>
</comment>
<comment type="similarity">
    <text evidence="2 7">Belongs to the zinc-containing alcohol dehydrogenase family.</text>
</comment>
<evidence type="ECO:0000256" key="4">
    <source>
        <dbReference type="ARBA" id="ARBA00022833"/>
    </source>
</evidence>
<evidence type="ECO:0000256" key="5">
    <source>
        <dbReference type="ARBA" id="ARBA00023002"/>
    </source>
</evidence>
<dbReference type="GO" id="GO:0004022">
    <property type="term" value="F:alcohol dehydrogenase (NAD+) activity"/>
    <property type="evidence" value="ECO:0007669"/>
    <property type="project" value="TreeGrafter"/>
</dbReference>
<name>A0AAE0TP20_9PEZI</name>
<keyword evidence="5" id="KW-0560">Oxidoreductase</keyword>
<evidence type="ECO:0000313" key="10">
    <source>
        <dbReference type="EMBL" id="KAK3670982.1"/>
    </source>
</evidence>
<organism evidence="10 11">
    <name type="scientific">Recurvomyces mirabilis</name>
    <dbReference type="NCBI Taxonomy" id="574656"/>
    <lineage>
        <taxon>Eukaryota</taxon>
        <taxon>Fungi</taxon>
        <taxon>Dikarya</taxon>
        <taxon>Ascomycota</taxon>
        <taxon>Pezizomycotina</taxon>
        <taxon>Dothideomycetes</taxon>
        <taxon>Dothideomycetidae</taxon>
        <taxon>Mycosphaerellales</taxon>
        <taxon>Teratosphaeriaceae</taxon>
        <taxon>Recurvomyces</taxon>
    </lineage>
</organism>
<evidence type="ECO:0000256" key="3">
    <source>
        <dbReference type="ARBA" id="ARBA00022723"/>
    </source>
</evidence>
<evidence type="ECO:0000256" key="8">
    <source>
        <dbReference type="SAM" id="MobiDB-lite"/>
    </source>
</evidence>
<dbReference type="InterPro" id="IPR011032">
    <property type="entry name" value="GroES-like_sf"/>
</dbReference>
<dbReference type="EMBL" id="JAUTXT010000048">
    <property type="protein sequence ID" value="KAK3670982.1"/>
    <property type="molecule type" value="Genomic_DNA"/>
</dbReference>
<accession>A0AAE0TP20</accession>
<evidence type="ECO:0000256" key="1">
    <source>
        <dbReference type="ARBA" id="ARBA00001947"/>
    </source>
</evidence>
<dbReference type="PROSITE" id="PS00059">
    <property type="entry name" value="ADH_ZINC"/>
    <property type="match status" value="1"/>
</dbReference>
<dbReference type="SUPFAM" id="SSF51735">
    <property type="entry name" value="NAD(P)-binding Rossmann-fold domains"/>
    <property type="match status" value="1"/>
</dbReference>
<evidence type="ECO:0000256" key="7">
    <source>
        <dbReference type="RuleBase" id="RU361277"/>
    </source>
</evidence>
<dbReference type="Gene3D" id="3.90.180.10">
    <property type="entry name" value="Medium-chain alcohol dehydrogenases, catalytic domain"/>
    <property type="match status" value="1"/>
</dbReference>
<gene>
    <name evidence="10" type="ORF">LTR78_009098</name>
</gene>
<evidence type="ECO:0000256" key="2">
    <source>
        <dbReference type="ARBA" id="ARBA00008072"/>
    </source>
</evidence>
<dbReference type="InterPro" id="IPR020843">
    <property type="entry name" value="ER"/>
</dbReference>